<sequence>MQNTIFTDLLTRLGTLPEWGLLVEEDNVLRVIDSDDPMLPDSFIIVQPGITEEIERAGQGSIRERWTLNITPITRNRNAGPALRNVRVLIKRLLTGQQGGFGIPGLQAVAFMPETPMLAGPGQRWSAHVMPLQITYVQPLK</sequence>
<proteinExistence type="predicted"/>
<evidence type="ECO:0000313" key="1">
    <source>
        <dbReference type="EMBL" id="SDS26320.1"/>
    </source>
</evidence>
<evidence type="ECO:0000313" key="2">
    <source>
        <dbReference type="Proteomes" id="UP000243426"/>
    </source>
</evidence>
<protein>
    <submittedName>
        <fullName evidence="1">Uncharacterized protein</fullName>
    </submittedName>
</protein>
<dbReference type="STRING" id="797277.SAMN05216198_1564"/>
<gene>
    <name evidence="1" type="ORF">SAMN05216198_1564</name>
</gene>
<organism evidence="1 2">
    <name type="scientific">Halopseudomonas litoralis</name>
    <dbReference type="NCBI Taxonomy" id="797277"/>
    <lineage>
        <taxon>Bacteria</taxon>
        <taxon>Pseudomonadati</taxon>
        <taxon>Pseudomonadota</taxon>
        <taxon>Gammaproteobacteria</taxon>
        <taxon>Pseudomonadales</taxon>
        <taxon>Pseudomonadaceae</taxon>
        <taxon>Halopseudomonas</taxon>
    </lineage>
</organism>
<dbReference type="Proteomes" id="UP000243426">
    <property type="component" value="Chromosome I"/>
</dbReference>
<dbReference type="EMBL" id="LT629748">
    <property type="protein sequence ID" value="SDS26320.1"/>
    <property type="molecule type" value="Genomic_DNA"/>
</dbReference>
<name>A0A1H1QS83_9GAMM</name>
<reference evidence="2" key="1">
    <citation type="submission" date="2016-10" db="EMBL/GenBank/DDBJ databases">
        <authorList>
            <person name="Varghese N."/>
            <person name="Submissions S."/>
        </authorList>
    </citation>
    <scope>NUCLEOTIDE SEQUENCE [LARGE SCALE GENOMIC DNA]</scope>
    <source>
        <strain evidence="2">2SM5</strain>
    </source>
</reference>
<keyword evidence="2" id="KW-1185">Reference proteome</keyword>
<accession>A0A1H1QS83</accession>
<dbReference type="AlphaFoldDB" id="A0A1H1QS83"/>